<name>A0A2K8TA52_9NOSO</name>
<geneLocation type="plasmid" evidence="3">
    <name>pnfsy08</name>
</geneLocation>
<geneLocation type="plasmid" evidence="2">
    <name>pNFSY08</name>
</geneLocation>
<evidence type="ECO:0000313" key="2">
    <source>
        <dbReference type="EMBL" id="AUB44542.1"/>
    </source>
</evidence>
<dbReference type="Proteomes" id="UP000232003">
    <property type="component" value="Plasmid pNFSY06"/>
</dbReference>
<evidence type="ECO:0000313" key="1">
    <source>
        <dbReference type="EMBL" id="AUB43745.1"/>
    </source>
</evidence>
<protein>
    <submittedName>
        <fullName evidence="2">Uncharacterized protein</fullName>
    </submittedName>
</protein>
<accession>A0A2K8TA52</accession>
<keyword evidence="2" id="KW-0614">Plasmid</keyword>
<keyword evidence="3" id="KW-1185">Reference proteome</keyword>
<geneLocation type="plasmid" evidence="3">
    <name>pnfsy06</name>
</geneLocation>
<dbReference type="RefSeq" id="WP_167407742.1">
    <property type="nucleotide sequence ID" value="NZ_CP024791.1"/>
</dbReference>
<reference evidence="2 3" key="1">
    <citation type="submission" date="2017-11" db="EMBL/GenBank/DDBJ databases">
        <title>Complete genome of a free-living desiccation-tolerant cyanobacterium and its photosynthetic adaptation to extreme terrestrial habitat.</title>
        <authorList>
            <person name="Shang J."/>
        </authorList>
    </citation>
    <scope>NUCLEOTIDE SEQUENCE [LARGE SCALE GENOMIC DNA]</scope>
    <source>
        <strain evidence="2 3">CCNUN1</strain>
        <plasmid evidence="1">pNFSY06</plasmid>
        <plasmid evidence="3">pnfsy06</plasmid>
        <plasmid evidence="3">pnfsy08</plasmid>
        <plasmid evidence="2">pNFSY08</plasmid>
    </source>
</reference>
<geneLocation type="plasmid" evidence="1">
    <name>pNFSY06</name>
</geneLocation>
<dbReference type="KEGG" id="nfl:COO91_09935"/>
<proteinExistence type="predicted"/>
<organism evidence="2 3">
    <name type="scientific">Nostoc flagelliforme CCNUN1</name>
    <dbReference type="NCBI Taxonomy" id="2038116"/>
    <lineage>
        <taxon>Bacteria</taxon>
        <taxon>Bacillati</taxon>
        <taxon>Cyanobacteriota</taxon>
        <taxon>Cyanophyceae</taxon>
        <taxon>Nostocales</taxon>
        <taxon>Nostocaceae</taxon>
        <taxon>Nostoc</taxon>
    </lineage>
</organism>
<dbReference type="AlphaFoldDB" id="A0A2K8TA52"/>
<dbReference type="EMBL" id="CP024791">
    <property type="protein sequence ID" value="AUB43745.1"/>
    <property type="molecule type" value="Genomic_DNA"/>
</dbReference>
<dbReference type="KEGG" id="nfl:COO91_10775"/>
<gene>
    <name evidence="1" type="ORF">COO91_09935</name>
    <name evidence="2" type="ORF">COO91_10775</name>
</gene>
<dbReference type="Proteomes" id="UP000232003">
    <property type="component" value="Plasmid pNFSY08"/>
</dbReference>
<sequence length="85" mass="9555">MTIVITSDKCIREVLRLSPVIDGNCGNCRLLIFPLVTEIIYVPENLGDVEARYNGRLSPDPYFCSIFKVSVFFCDFFANSQSIVA</sequence>
<dbReference type="EMBL" id="CP024793">
    <property type="protein sequence ID" value="AUB44542.1"/>
    <property type="molecule type" value="Genomic_DNA"/>
</dbReference>
<evidence type="ECO:0000313" key="3">
    <source>
        <dbReference type="Proteomes" id="UP000232003"/>
    </source>
</evidence>